<dbReference type="EMBL" id="QZWH01000006">
    <property type="protein sequence ID" value="RJT26933.1"/>
    <property type="molecule type" value="Genomic_DNA"/>
</dbReference>
<organism evidence="1 2">
    <name type="scientific">Buttiauxella izardii</name>
    <dbReference type="NCBI Taxonomy" id="82991"/>
    <lineage>
        <taxon>Bacteria</taxon>
        <taxon>Pseudomonadati</taxon>
        <taxon>Pseudomonadota</taxon>
        <taxon>Gammaproteobacteria</taxon>
        <taxon>Enterobacterales</taxon>
        <taxon>Enterobacteriaceae</taxon>
        <taxon>Buttiauxella</taxon>
    </lineage>
</organism>
<sequence>MSLSVRWGTDMKYLWSALHNAFFPEVLTDDYESAGWDLSDVVEVETAVFTEFSASRIGKVRIAGKDKMPAWADIPPPTQQELIITATAKVQSLISEANGVIAPLKDALDGGYIDDADKPKLIAWQKYRYALTKVDPANPVWPVKPE</sequence>
<name>A0A3A5JXC2_9ENTR</name>
<dbReference type="Pfam" id="PF02413">
    <property type="entry name" value="Caudo_TAP"/>
    <property type="match status" value="1"/>
</dbReference>
<dbReference type="AlphaFoldDB" id="A0A3A5JXC2"/>
<reference evidence="1 2" key="1">
    <citation type="submission" date="2018-09" db="EMBL/GenBank/DDBJ databases">
        <title>Draft genome sequence of Buttiauxella izardii CCUG 35510T.</title>
        <authorList>
            <person name="Salva-Serra F."/>
            <person name="Marathe N."/>
            <person name="Moore E."/>
            <person name="Stadler-Svensson L."/>
            <person name="Engstrom-Jakobsson H."/>
        </authorList>
    </citation>
    <scope>NUCLEOTIDE SEQUENCE [LARGE SCALE GENOMIC DNA]</scope>
    <source>
        <strain evidence="1 2">CCUG 35510</strain>
    </source>
</reference>
<comment type="caution">
    <text evidence="1">The sequence shown here is derived from an EMBL/GenBank/DDBJ whole genome shotgun (WGS) entry which is preliminary data.</text>
</comment>
<evidence type="ECO:0000313" key="2">
    <source>
        <dbReference type="Proteomes" id="UP000276295"/>
    </source>
</evidence>
<accession>A0A3A5JXC2</accession>
<dbReference type="OrthoDB" id="8596093at2"/>
<dbReference type="InterPro" id="IPR003458">
    <property type="entry name" value="Phage_T4_Gp38_tail_assem"/>
</dbReference>
<dbReference type="Proteomes" id="UP000276295">
    <property type="component" value="Unassembled WGS sequence"/>
</dbReference>
<proteinExistence type="predicted"/>
<keyword evidence="2" id="KW-1185">Reference proteome</keyword>
<protein>
    <submittedName>
        <fullName evidence="1">Tail fiber assembly protein</fullName>
    </submittedName>
</protein>
<gene>
    <name evidence="1" type="ORF">D6029_03870</name>
</gene>
<evidence type="ECO:0000313" key="1">
    <source>
        <dbReference type="EMBL" id="RJT26933.1"/>
    </source>
</evidence>